<evidence type="ECO:0000256" key="8">
    <source>
        <dbReference type="SAM" id="MobiDB-lite"/>
    </source>
</evidence>
<dbReference type="SUPFAM" id="SSF50978">
    <property type="entry name" value="WD40 repeat-like"/>
    <property type="match status" value="1"/>
</dbReference>
<gene>
    <name evidence="10" type="ORF">TrRE_jg12903</name>
</gene>
<evidence type="ECO:0000256" key="7">
    <source>
        <dbReference type="PROSITE-ProRule" id="PRU00221"/>
    </source>
</evidence>
<evidence type="ECO:0000256" key="1">
    <source>
        <dbReference type="ARBA" id="ARBA00022517"/>
    </source>
</evidence>
<dbReference type="SMART" id="SM00320">
    <property type="entry name" value="WD40"/>
    <property type="match status" value="6"/>
</dbReference>
<accession>A0A9W6ZQ65</accession>
<dbReference type="OrthoDB" id="5571054at2759"/>
<keyword evidence="5 6" id="KW-0539">Nucleus</keyword>
<dbReference type="HAMAP" id="MF_03027">
    <property type="entry name" value="BOP1"/>
    <property type="match status" value="1"/>
</dbReference>
<feature type="repeat" description="WD" evidence="7">
    <location>
        <begin position="490"/>
        <end position="531"/>
    </location>
</feature>
<keyword evidence="3 7" id="KW-0853">WD repeat</keyword>
<proteinExistence type="inferred from homology"/>
<dbReference type="Proteomes" id="UP001165082">
    <property type="component" value="Unassembled WGS sequence"/>
</dbReference>
<dbReference type="InterPro" id="IPR019775">
    <property type="entry name" value="WD40_repeat_CS"/>
</dbReference>
<dbReference type="GO" id="GO:0030687">
    <property type="term" value="C:preribosome, large subunit precursor"/>
    <property type="evidence" value="ECO:0007669"/>
    <property type="project" value="UniProtKB-UniRule"/>
</dbReference>
<dbReference type="InterPro" id="IPR036322">
    <property type="entry name" value="WD40_repeat_dom_sf"/>
</dbReference>
<dbReference type="GO" id="GO:0000463">
    <property type="term" value="P:maturation of LSU-rRNA from tricistronic rRNA transcript (SSU-rRNA, 5.8S rRNA, LSU-rRNA)"/>
    <property type="evidence" value="ECO:0007669"/>
    <property type="project" value="UniProtKB-UniRule"/>
</dbReference>
<comment type="function">
    <text evidence="6">Required for maturation of ribosomal RNAs and formation of the large ribosomal subunit.</text>
</comment>
<dbReference type="SMART" id="SM01035">
    <property type="entry name" value="BOP1NT"/>
    <property type="match status" value="1"/>
</dbReference>
<protein>
    <recommendedName>
        <fullName evidence="6">Ribosome biogenesis protein BOP1 homolog</fullName>
    </recommendedName>
</protein>
<feature type="compositionally biased region" description="Acidic residues" evidence="8">
    <location>
        <begin position="44"/>
        <end position="78"/>
    </location>
</feature>
<dbReference type="AlphaFoldDB" id="A0A9W6ZQ65"/>
<feature type="compositionally biased region" description="Acidic residues" evidence="8">
    <location>
        <begin position="90"/>
        <end position="129"/>
    </location>
</feature>
<dbReference type="PROSITE" id="PS50082">
    <property type="entry name" value="WD_REPEATS_2"/>
    <property type="match status" value="1"/>
</dbReference>
<evidence type="ECO:0000313" key="10">
    <source>
        <dbReference type="EMBL" id="GMH58467.1"/>
    </source>
</evidence>
<evidence type="ECO:0000256" key="4">
    <source>
        <dbReference type="ARBA" id="ARBA00022737"/>
    </source>
</evidence>
<keyword evidence="11" id="KW-1185">Reference proteome</keyword>
<organism evidence="10 11">
    <name type="scientific">Triparma retinervis</name>
    <dbReference type="NCBI Taxonomy" id="2557542"/>
    <lineage>
        <taxon>Eukaryota</taxon>
        <taxon>Sar</taxon>
        <taxon>Stramenopiles</taxon>
        <taxon>Ochrophyta</taxon>
        <taxon>Bolidophyceae</taxon>
        <taxon>Parmales</taxon>
        <taxon>Triparmaceae</taxon>
        <taxon>Triparma</taxon>
    </lineage>
</organism>
<evidence type="ECO:0000256" key="2">
    <source>
        <dbReference type="ARBA" id="ARBA00022552"/>
    </source>
</evidence>
<evidence type="ECO:0000256" key="6">
    <source>
        <dbReference type="HAMAP-Rule" id="MF_03027"/>
    </source>
</evidence>
<evidence type="ECO:0000313" key="11">
    <source>
        <dbReference type="Proteomes" id="UP001165082"/>
    </source>
</evidence>
<evidence type="ECO:0000256" key="5">
    <source>
        <dbReference type="ARBA" id="ARBA00023242"/>
    </source>
</evidence>
<dbReference type="InterPro" id="IPR015943">
    <property type="entry name" value="WD40/YVTN_repeat-like_dom_sf"/>
</dbReference>
<keyword evidence="2 6" id="KW-0698">rRNA processing</keyword>
<comment type="similarity">
    <text evidence="6">Belongs to the WD repeat BOP1/ERB1 family.</text>
</comment>
<comment type="caution">
    <text evidence="10">The sequence shown here is derived from an EMBL/GenBank/DDBJ whole genome shotgun (WGS) entry which is preliminary data.</text>
</comment>
<dbReference type="PANTHER" id="PTHR17605">
    <property type="entry name" value="RIBOSOME BIOGENESIS PROTEIN BOP1 BLOCK OF PROLIFERATION 1 PROTEIN"/>
    <property type="match status" value="1"/>
</dbReference>
<keyword evidence="4" id="KW-0677">Repeat</keyword>
<dbReference type="Pfam" id="PF00400">
    <property type="entry name" value="WD40"/>
    <property type="match status" value="3"/>
</dbReference>
<feature type="compositionally biased region" description="Basic and acidic residues" evidence="8">
    <location>
        <begin position="12"/>
        <end position="22"/>
    </location>
</feature>
<dbReference type="GO" id="GO:0070545">
    <property type="term" value="C:PeBoW complex"/>
    <property type="evidence" value="ECO:0007669"/>
    <property type="project" value="TreeGrafter"/>
</dbReference>
<dbReference type="InterPro" id="IPR028598">
    <property type="entry name" value="BOP1/Erb1"/>
</dbReference>
<dbReference type="GO" id="GO:0043021">
    <property type="term" value="F:ribonucleoprotein complex binding"/>
    <property type="evidence" value="ECO:0007669"/>
    <property type="project" value="UniProtKB-UniRule"/>
</dbReference>
<feature type="domain" description="BOP1 N-terminal" evidence="9">
    <location>
        <begin position="198"/>
        <end position="477"/>
    </location>
</feature>
<dbReference type="InterPro" id="IPR001680">
    <property type="entry name" value="WD40_rpt"/>
</dbReference>
<dbReference type="GO" id="GO:0005654">
    <property type="term" value="C:nucleoplasm"/>
    <property type="evidence" value="ECO:0007669"/>
    <property type="project" value="UniProtKB-SubCell"/>
</dbReference>
<dbReference type="Pfam" id="PF08145">
    <property type="entry name" value="BOP1NT"/>
    <property type="match status" value="1"/>
</dbReference>
<comment type="subcellular location">
    <subcellularLocation>
        <location evidence="6">Nucleus</location>
        <location evidence="6">Nucleolus</location>
    </subcellularLocation>
    <subcellularLocation>
        <location evidence="6">Nucleus</location>
        <location evidence="6">Nucleoplasm</location>
    </subcellularLocation>
</comment>
<dbReference type="PROSITE" id="PS00678">
    <property type="entry name" value="WD_REPEATS_1"/>
    <property type="match status" value="1"/>
</dbReference>
<dbReference type="PANTHER" id="PTHR17605:SF0">
    <property type="entry name" value="RIBOSOME BIOGENESIS PROTEIN BOP1"/>
    <property type="match status" value="1"/>
</dbReference>
<evidence type="ECO:0000256" key="3">
    <source>
        <dbReference type="ARBA" id="ARBA00022574"/>
    </source>
</evidence>
<dbReference type="PROSITE" id="PS50294">
    <property type="entry name" value="WD_REPEATS_REGION"/>
    <property type="match status" value="1"/>
</dbReference>
<name>A0A9W6ZQ65_9STRA</name>
<dbReference type="Gene3D" id="2.130.10.10">
    <property type="entry name" value="YVTN repeat-like/Quinoprotein amine dehydrogenase"/>
    <property type="match status" value="1"/>
</dbReference>
<reference evidence="10" key="1">
    <citation type="submission" date="2022-07" db="EMBL/GenBank/DDBJ databases">
        <title>Genome analysis of Parmales, a sister group of diatoms, reveals the evolutionary specialization of diatoms from phago-mixotrophs to photoautotrophs.</title>
        <authorList>
            <person name="Ban H."/>
            <person name="Sato S."/>
            <person name="Yoshikawa S."/>
            <person name="Kazumasa Y."/>
            <person name="Nakamura Y."/>
            <person name="Ichinomiya M."/>
            <person name="Saitoh K."/>
            <person name="Sato N."/>
            <person name="Blanc-Mathieu R."/>
            <person name="Endo H."/>
            <person name="Kuwata A."/>
            <person name="Ogata H."/>
        </authorList>
    </citation>
    <scope>NUCLEOTIDE SEQUENCE</scope>
</reference>
<keyword evidence="1 6" id="KW-0690">Ribosome biogenesis</keyword>
<sequence length="850" mass="94890">MPSTKKSSVSRRVPDKKLEVTGKRVSNSSRKSSKAKILPPPPPEPEEEEGDSEEESEEEVVDGSDDEEEGEAFGEDGYDSGHSSEFYDSAAEDDEEEDGEEDEEEEDEDDDGFEDQGSDSDDDGDDELQMIETHTPPPPPAFSKSKTNPRSAVVQREIEKLHDSATVGVNQALLHIDDLSSDDEEGNNTIGRVPLHWYDEYDHIGYDTSGGKVMKGPGESAANDGVEDIFKSLDDKLSASDKNKFTIYDALNGKEVTLTPREIEVIRRIQSGAYAHPEHNANPDYIDYYSSKKIQVGFNSNRVEPKSRFQPSKWEALQVRRLLKRLKDGKIDMDYLTGKKKSMQEKKESDDKPKEMWRGDEEDELLNRKGPTHIAAAKVKTPGTEESYNPPAEYIPTEDELKKWDELDVEDRPYGLLVPKKHPNLRSVGAYEHAVRERFERCLDLYLAPREMKRRLNIDPESLVPQLPKARDLKPYPTVRCMKYVTPSLEDGTMPKIRALSVSPDGQWLATGAEDGFVRLWEVGTGRLLRSWDLREKEGEGEGAVNCVAFNPNPNHHVLLASSATNCYIISTGVGNAEDSELTTALLSVASSGGGGVLSEKVKKAVKWEKFDRGGRKTLSKHAAVEGAVAKLSFNGTIATEGVKWHEKGDYFLTLTPSTGASCVLIHQLSKGSSQQPFGKKREVSAVEFHGSKPFLFVAGDGVVRIYHLVKQTMVKKLYPNCKYVTSMSLHGTGDHLILGTLDRKTIWFDLDLSDRPYKTMKYHEKAIRGVRFSKKYPLMATCADDGHVNVFHSTVYDDLMRNPLIVPVKVIRAHHQVGRLGATAIAWHPKLPWIFTAGADGATILWQDI</sequence>
<dbReference type="EMBL" id="BRXZ01000957">
    <property type="protein sequence ID" value="GMH58467.1"/>
    <property type="molecule type" value="Genomic_DNA"/>
</dbReference>
<evidence type="ECO:0000259" key="9">
    <source>
        <dbReference type="SMART" id="SM01035"/>
    </source>
</evidence>
<dbReference type="FunFam" id="2.130.10.10:FF:000576">
    <property type="entry name" value="Ribosome biogenesis protein ERB1"/>
    <property type="match status" value="1"/>
</dbReference>
<dbReference type="GO" id="GO:0000466">
    <property type="term" value="P:maturation of 5.8S rRNA from tricistronic rRNA transcript (SSU-rRNA, 5.8S rRNA, LSU-rRNA)"/>
    <property type="evidence" value="ECO:0007669"/>
    <property type="project" value="UniProtKB-UniRule"/>
</dbReference>
<feature type="region of interest" description="Disordered" evidence="8">
    <location>
        <begin position="1"/>
        <end position="155"/>
    </location>
</feature>
<dbReference type="InterPro" id="IPR012953">
    <property type="entry name" value="BOP1_N_dom"/>
</dbReference>